<evidence type="ECO:0000313" key="9">
    <source>
        <dbReference type="EMBL" id="OIO18702.1"/>
    </source>
</evidence>
<dbReference type="InterPro" id="IPR023631">
    <property type="entry name" value="Amidase_dom"/>
</dbReference>
<dbReference type="AlphaFoldDB" id="A0A1J4U829"/>
<evidence type="ECO:0000256" key="4">
    <source>
        <dbReference type="ARBA" id="ARBA00022840"/>
    </source>
</evidence>
<dbReference type="GO" id="GO:0006412">
    <property type="term" value="P:translation"/>
    <property type="evidence" value="ECO:0007669"/>
    <property type="project" value="UniProtKB-UniRule"/>
</dbReference>
<dbReference type="PANTHER" id="PTHR11895:SF151">
    <property type="entry name" value="GLUTAMYL-TRNA(GLN) AMIDOTRANSFERASE SUBUNIT A"/>
    <property type="match status" value="1"/>
</dbReference>
<feature type="active site" description="Acyl-ester intermediate" evidence="7">
    <location>
        <position position="178"/>
    </location>
</feature>
<organism evidence="9 10">
    <name type="scientific">Candidatus Magasanikbacteria bacterium CG1_02_32_51</name>
    <dbReference type="NCBI Taxonomy" id="1805238"/>
    <lineage>
        <taxon>Bacteria</taxon>
        <taxon>Candidatus Magasanikiibacteriota</taxon>
    </lineage>
</organism>
<dbReference type="GO" id="GO:0016740">
    <property type="term" value="F:transferase activity"/>
    <property type="evidence" value="ECO:0007669"/>
    <property type="project" value="UniProtKB-KW"/>
</dbReference>
<comment type="catalytic activity">
    <reaction evidence="6 7">
        <text>L-glutamyl-tRNA(Gln) + L-glutamine + ATP + H2O = L-glutaminyl-tRNA(Gln) + L-glutamate + ADP + phosphate + H(+)</text>
        <dbReference type="Rhea" id="RHEA:17521"/>
        <dbReference type="Rhea" id="RHEA-COMP:9681"/>
        <dbReference type="Rhea" id="RHEA-COMP:9684"/>
        <dbReference type="ChEBI" id="CHEBI:15377"/>
        <dbReference type="ChEBI" id="CHEBI:15378"/>
        <dbReference type="ChEBI" id="CHEBI:29985"/>
        <dbReference type="ChEBI" id="CHEBI:30616"/>
        <dbReference type="ChEBI" id="CHEBI:43474"/>
        <dbReference type="ChEBI" id="CHEBI:58359"/>
        <dbReference type="ChEBI" id="CHEBI:78520"/>
        <dbReference type="ChEBI" id="CHEBI:78521"/>
        <dbReference type="ChEBI" id="CHEBI:456216"/>
        <dbReference type="EC" id="6.3.5.7"/>
    </reaction>
</comment>
<dbReference type="PANTHER" id="PTHR11895">
    <property type="entry name" value="TRANSAMIDASE"/>
    <property type="match status" value="1"/>
</dbReference>
<comment type="function">
    <text evidence="7">Allows the formation of correctly charged Gln-tRNA(Gln) through the transamidation of misacylated Glu-tRNA(Gln) in organisms which lack glutaminyl-tRNA synthetase. The reaction takes place in the presence of glutamine and ATP through an activated gamma-phospho-Glu-tRNA(Gln).</text>
</comment>
<protein>
    <recommendedName>
        <fullName evidence="7">Glutamyl-tRNA(Gln) amidotransferase subunit A</fullName>
        <shortName evidence="7">Glu-ADT subunit A</shortName>
        <ecNumber evidence="7">6.3.5.7</ecNumber>
    </recommendedName>
</protein>
<dbReference type="EMBL" id="MNVC01000035">
    <property type="protein sequence ID" value="OIO18702.1"/>
    <property type="molecule type" value="Genomic_DNA"/>
</dbReference>
<dbReference type="STRING" id="1805238.AUJ23_03115"/>
<dbReference type="GO" id="GO:0050567">
    <property type="term" value="F:glutaminyl-tRNA synthase (glutamine-hydrolyzing) activity"/>
    <property type="evidence" value="ECO:0007669"/>
    <property type="project" value="UniProtKB-UniRule"/>
</dbReference>
<gene>
    <name evidence="7 9" type="primary">gatA</name>
    <name evidence="9" type="ORF">AUJ23_03115</name>
</gene>
<comment type="similarity">
    <text evidence="1 7">Belongs to the amidase family. GatA subfamily.</text>
</comment>
<evidence type="ECO:0000313" key="10">
    <source>
        <dbReference type="Proteomes" id="UP000181941"/>
    </source>
</evidence>
<dbReference type="InterPro" id="IPR036928">
    <property type="entry name" value="AS_sf"/>
</dbReference>
<name>A0A1J4U829_9BACT</name>
<proteinExistence type="inferred from homology"/>
<dbReference type="SUPFAM" id="SSF75304">
    <property type="entry name" value="Amidase signature (AS) enzymes"/>
    <property type="match status" value="1"/>
</dbReference>
<dbReference type="PROSITE" id="PS00571">
    <property type="entry name" value="AMIDASES"/>
    <property type="match status" value="1"/>
</dbReference>
<evidence type="ECO:0000256" key="6">
    <source>
        <dbReference type="ARBA" id="ARBA00047407"/>
    </source>
</evidence>
<evidence type="ECO:0000259" key="8">
    <source>
        <dbReference type="Pfam" id="PF01425"/>
    </source>
</evidence>
<dbReference type="GO" id="GO:0005524">
    <property type="term" value="F:ATP binding"/>
    <property type="evidence" value="ECO:0007669"/>
    <property type="project" value="UniProtKB-KW"/>
</dbReference>
<sequence>MKKLNELTIKEAYEGLKKGEFTSVDLTKACLERIKKRNKDINAFVSIFESSALAEAKKADEIIASGKQQILTGIPFAVKDAIDTLDLRSTGSAKILDNYVPPFEATVIVKIRAQGAVLVGKNNCDAFGHGASNENSMYGHVANPHDLTKVSGGSSGGSAAAVADNQCIFAIGEDTGGSIRQPASFCGIVGLRPNYGRNSRYGIMAMASSLDTVGPMGKTVEDVAILMEVMAGQDDKDATTIIDKVPKYSKNLNKKNKFVIGLPKEYFSVQGGSVSGGEAEGMNDEVKKIIENKIETIKKNKSLEVEFKEVSLPYTKYGLPVYYIIVPSEDSSNLGRLDGVRYGVRSSEAHDLYNIYAKSRGEGFPEEVKRRIMVGTYSLSSGYYDAYYNKAQKVRTLIIEDFNQAFAQVDLLLTPTSPFTAFGIGEKKENIMAMYLADMFVSPSAVAGLPAISVPCGKDSKNLPVGIQIIGPRLGEEKLLNFASLVEGV</sequence>
<dbReference type="GO" id="GO:0030956">
    <property type="term" value="C:glutamyl-tRNA(Gln) amidotransferase complex"/>
    <property type="evidence" value="ECO:0007669"/>
    <property type="project" value="InterPro"/>
</dbReference>
<dbReference type="HAMAP" id="MF_00120">
    <property type="entry name" value="GatA"/>
    <property type="match status" value="1"/>
</dbReference>
<dbReference type="Pfam" id="PF01425">
    <property type="entry name" value="Amidase"/>
    <property type="match status" value="1"/>
</dbReference>
<dbReference type="EC" id="6.3.5.7" evidence="7"/>
<reference evidence="9 10" key="1">
    <citation type="journal article" date="2016" name="Environ. Microbiol.">
        <title>Genomic resolution of a cold subsurface aquifer community provides metabolic insights for novel microbes adapted to high CO concentrations.</title>
        <authorList>
            <person name="Probst A.J."/>
            <person name="Castelle C.J."/>
            <person name="Singh A."/>
            <person name="Brown C.T."/>
            <person name="Anantharaman K."/>
            <person name="Sharon I."/>
            <person name="Hug L.A."/>
            <person name="Burstein D."/>
            <person name="Emerson J.B."/>
            <person name="Thomas B.C."/>
            <person name="Banfield J.F."/>
        </authorList>
    </citation>
    <scope>NUCLEOTIDE SEQUENCE [LARGE SCALE GENOMIC DNA]</scope>
    <source>
        <strain evidence="9">CG1_02_32_51</strain>
    </source>
</reference>
<evidence type="ECO:0000256" key="1">
    <source>
        <dbReference type="ARBA" id="ARBA00008069"/>
    </source>
</evidence>
<dbReference type="Proteomes" id="UP000181941">
    <property type="component" value="Unassembled WGS sequence"/>
</dbReference>
<evidence type="ECO:0000256" key="2">
    <source>
        <dbReference type="ARBA" id="ARBA00022598"/>
    </source>
</evidence>
<comment type="subunit">
    <text evidence="7">Heterotrimer of A, B and C subunits.</text>
</comment>
<feature type="active site" description="Charge relay system" evidence="7">
    <location>
        <position position="154"/>
    </location>
</feature>
<dbReference type="NCBIfam" id="TIGR00132">
    <property type="entry name" value="gatA"/>
    <property type="match status" value="1"/>
</dbReference>
<dbReference type="InterPro" id="IPR004412">
    <property type="entry name" value="GatA"/>
</dbReference>
<evidence type="ECO:0000256" key="3">
    <source>
        <dbReference type="ARBA" id="ARBA00022741"/>
    </source>
</evidence>
<keyword evidence="5 7" id="KW-0648">Protein biosynthesis</keyword>
<feature type="active site" description="Charge relay system" evidence="7">
    <location>
        <position position="79"/>
    </location>
</feature>
<accession>A0A1J4U829</accession>
<keyword evidence="3 7" id="KW-0547">Nucleotide-binding</keyword>
<keyword evidence="9" id="KW-0808">Transferase</keyword>
<dbReference type="Gene3D" id="3.90.1300.10">
    <property type="entry name" value="Amidase signature (AS) domain"/>
    <property type="match status" value="1"/>
</dbReference>
<dbReference type="InterPro" id="IPR020556">
    <property type="entry name" value="Amidase_CS"/>
</dbReference>
<evidence type="ECO:0000256" key="5">
    <source>
        <dbReference type="ARBA" id="ARBA00022917"/>
    </source>
</evidence>
<feature type="domain" description="Amidase" evidence="8">
    <location>
        <begin position="25"/>
        <end position="480"/>
    </location>
</feature>
<dbReference type="InterPro" id="IPR000120">
    <property type="entry name" value="Amidase"/>
</dbReference>
<keyword evidence="4 7" id="KW-0067">ATP-binding</keyword>
<comment type="caution">
    <text evidence="9">The sequence shown here is derived from an EMBL/GenBank/DDBJ whole genome shotgun (WGS) entry which is preliminary data.</text>
</comment>
<evidence type="ECO:0000256" key="7">
    <source>
        <dbReference type="HAMAP-Rule" id="MF_00120"/>
    </source>
</evidence>
<keyword evidence="2 7" id="KW-0436">Ligase</keyword>